<sequence length="246" mass="26333">MKLNDLILGLVVLLVFTSCSISNDETPEPITKANIIGSVNLYDEGVSQIDNSNMTVKIEGSSPLISTTTDVNGDFILADVPFGTYTLVYMKTGFGTFKKFGLVHANTGSSTIITGAPSLGEVSSTQITDLEANASGDDITLAITTNPAGSNGNSRYVRYFLGTDSNVSNENYIYHSQGLISQINPFETTLTRIDLIGAGFSSGETVYVKAYGDSFWSNEYDDPDLNRKVFPNLNATSANAVSFVVP</sequence>
<evidence type="ECO:0000256" key="1">
    <source>
        <dbReference type="SAM" id="SignalP"/>
    </source>
</evidence>
<dbReference type="AlphaFoldDB" id="A0A419X3A3"/>
<dbReference type="OrthoDB" id="644679at2"/>
<evidence type="ECO:0000313" key="2">
    <source>
        <dbReference type="EMBL" id="RKE02099.1"/>
    </source>
</evidence>
<keyword evidence="3" id="KW-1185">Reference proteome</keyword>
<dbReference type="InterPro" id="IPR008969">
    <property type="entry name" value="CarboxyPept-like_regulatory"/>
</dbReference>
<dbReference type="SUPFAM" id="SSF49464">
    <property type="entry name" value="Carboxypeptidase regulatory domain-like"/>
    <property type="match status" value="1"/>
</dbReference>
<proteinExistence type="predicted"/>
<dbReference type="RefSeq" id="WP_120239958.1">
    <property type="nucleotide sequence ID" value="NZ_CANNEC010000007.1"/>
</dbReference>
<evidence type="ECO:0008006" key="4">
    <source>
        <dbReference type="Google" id="ProtNLM"/>
    </source>
</evidence>
<accession>A0A419X3A3</accession>
<evidence type="ECO:0000313" key="3">
    <source>
        <dbReference type="Proteomes" id="UP000284531"/>
    </source>
</evidence>
<organism evidence="2 3">
    <name type="scientific">Marinifilum flexuosum</name>
    <dbReference type="NCBI Taxonomy" id="1117708"/>
    <lineage>
        <taxon>Bacteria</taxon>
        <taxon>Pseudomonadati</taxon>
        <taxon>Bacteroidota</taxon>
        <taxon>Bacteroidia</taxon>
        <taxon>Marinilabiliales</taxon>
        <taxon>Marinifilaceae</taxon>
    </lineage>
</organism>
<gene>
    <name evidence="2" type="ORF">BXY64_2180</name>
</gene>
<keyword evidence="1" id="KW-0732">Signal</keyword>
<comment type="caution">
    <text evidence="2">The sequence shown here is derived from an EMBL/GenBank/DDBJ whole genome shotgun (WGS) entry which is preliminary data.</text>
</comment>
<feature type="signal peptide" evidence="1">
    <location>
        <begin position="1"/>
        <end position="23"/>
    </location>
</feature>
<dbReference type="EMBL" id="RAPQ01000009">
    <property type="protein sequence ID" value="RKE02099.1"/>
    <property type="molecule type" value="Genomic_DNA"/>
</dbReference>
<dbReference type="Gene3D" id="2.60.40.1120">
    <property type="entry name" value="Carboxypeptidase-like, regulatory domain"/>
    <property type="match status" value="1"/>
</dbReference>
<feature type="chain" id="PRO_5019195501" description="Carboxypeptidase family protein" evidence="1">
    <location>
        <begin position="24"/>
        <end position="246"/>
    </location>
</feature>
<reference evidence="2 3" key="1">
    <citation type="submission" date="2018-09" db="EMBL/GenBank/DDBJ databases">
        <title>Genomic Encyclopedia of Archaeal and Bacterial Type Strains, Phase II (KMG-II): from individual species to whole genera.</title>
        <authorList>
            <person name="Goeker M."/>
        </authorList>
    </citation>
    <scope>NUCLEOTIDE SEQUENCE [LARGE SCALE GENOMIC DNA]</scope>
    <source>
        <strain evidence="2 3">DSM 21950</strain>
    </source>
</reference>
<dbReference type="PROSITE" id="PS51257">
    <property type="entry name" value="PROKAR_LIPOPROTEIN"/>
    <property type="match status" value="1"/>
</dbReference>
<protein>
    <recommendedName>
        <fullName evidence="4">Carboxypeptidase family protein</fullName>
    </recommendedName>
</protein>
<dbReference type="Proteomes" id="UP000284531">
    <property type="component" value="Unassembled WGS sequence"/>
</dbReference>
<name>A0A419X3A3_9BACT</name>